<dbReference type="Proteomes" id="UP000800200">
    <property type="component" value="Unassembled WGS sequence"/>
</dbReference>
<feature type="non-terminal residue" evidence="1">
    <location>
        <position position="71"/>
    </location>
</feature>
<keyword evidence="2" id="KW-1185">Reference proteome</keyword>
<dbReference type="AlphaFoldDB" id="A0A6A6DUL2"/>
<accession>A0A6A6DUL2</accession>
<protein>
    <submittedName>
        <fullName evidence="1">Uncharacterized protein</fullName>
    </submittedName>
</protein>
<gene>
    <name evidence="1" type="ORF">K469DRAFT_786021</name>
</gene>
<proteinExistence type="predicted"/>
<evidence type="ECO:0000313" key="2">
    <source>
        <dbReference type="Proteomes" id="UP000800200"/>
    </source>
</evidence>
<organism evidence="1 2">
    <name type="scientific">Zopfia rhizophila CBS 207.26</name>
    <dbReference type="NCBI Taxonomy" id="1314779"/>
    <lineage>
        <taxon>Eukaryota</taxon>
        <taxon>Fungi</taxon>
        <taxon>Dikarya</taxon>
        <taxon>Ascomycota</taxon>
        <taxon>Pezizomycotina</taxon>
        <taxon>Dothideomycetes</taxon>
        <taxon>Dothideomycetes incertae sedis</taxon>
        <taxon>Zopfiaceae</taxon>
        <taxon>Zopfia</taxon>
    </lineage>
</organism>
<dbReference type="OrthoDB" id="5382429at2759"/>
<dbReference type="EMBL" id="ML994643">
    <property type="protein sequence ID" value="KAF2183361.1"/>
    <property type="molecule type" value="Genomic_DNA"/>
</dbReference>
<sequence length="71" mass="8288">MNTKNAYVCISMAYIRYLMFCAANTSLAEISLDIKSWTSEHFEVYAQYLDKRPLANYALYYLKHHINGGQQ</sequence>
<name>A0A6A6DUL2_9PEZI</name>
<evidence type="ECO:0000313" key="1">
    <source>
        <dbReference type="EMBL" id="KAF2183361.1"/>
    </source>
</evidence>
<reference evidence="1" key="1">
    <citation type="journal article" date="2020" name="Stud. Mycol.">
        <title>101 Dothideomycetes genomes: a test case for predicting lifestyles and emergence of pathogens.</title>
        <authorList>
            <person name="Haridas S."/>
            <person name="Albert R."/>
            <person name="Binder M."/>
            <person name="Bloem J."/>
            <person name="Labutti K."/>
            <person name="Salamov A."/>
            <person name="Andreopoulos B."/>
            <person name="Baker S."/>
            <person name="Barry K."/>
            <person name="Bills G."/>
            <person name="Bluhm B."/>
            <person name="Cannon C."/>
            <person name="Castanera R."/>
            <person name="Culley D."/>
            <person name="Daum C."/>
            <person name="Ezra D."/>
            <person name="Gonzalez J."/>
            <person name="Henrissat B."/>
            <person name="Kuo A."/>
            <person name="Liang C."/>
            <person name="Lipzen A."/>
            <person name="Lutzoni F."/>
            <person name="Magnuson J."/>
            <person name="Mondo S."/>
            <person name="Nolan M."/>
            <person name="Ohm R."/>
            <person name="Pangilinan J."/>
            <person name="Park H.-J."/>
            <person name="Ramirez L."/>
            <person name="Alfaro M."/>
            <person name="Sun H."/>
            <person name="Tritt A."/>
            <person name="Yoshinaga Y."/>
            <person name="Zwiers L.-H."/>
            <person name="Turgeon B."/>
            <person name="Goodwin S."/>
            <person name="Spatafora J."/>
            <person name="Crous P."/>
            <person name="Grigoriev I."/>
        </authorList>
    </citation>
    <scope>NUCLEOTIDE SEQUENCE</scope>
    <source>
        <strain evidence="1">CBS 207.26</strain>
    </source>
</reference>